<keyword evidence="11" id="KW-1185">Reference proteome</keyword>
<keyword evidence="5" id="KW-0862">Zinc</keyword>
<dbReference type="InterPro" id="IPR040050">
    <property type="entry name" value="ZNF830-like"/>
</dbReference>
<dbReference type="AlphaFoldDB" id="A0A5E4R3X4"/>
<comment type="subcellular location">
    <subcellularLocation>
        <location evidence="1">Nucleus speckle</location>
    </subcellularLocation>
</comment>
<dbReference type="GO" id="GO:0003676">
    <property type="term" value="F:nucleic acid binding"/>
    <property type="evidence" value="ECO:0007669"/>
    <property type="project" value="InterPro"/>
</dbReference>
<evidence type="ECO:0000256" key="2">
    <source>
        <dbReference type="ARBA" id="ARBA00022473"/>
    </source>
</evidence>
<evidence type="ECO:0000256" key="7">
    <source>
        <dbReference type="SAM" id="Coils"/>
    </source>
</evidence>
<feature type="domain" description="ZNF380 coiled-coil" evidence="9">
    <location>
        <begin position="26"/>
        <end position="106"/>
    </location>
</feature>
<evidence type="ECO:0000313" key="11">
    <source>
        <dbReference type="Proteomes" id="UP000324832"/>
    </source>
</evidence>
<feature type="non-terminal residue" evidence="10">
    <location>
        <position position="1"/>
    </location>
</feature>
<keyword evidence="2" id="KW-0217">Developmental protein</keyword>
<keyword evidence="4" id="KW-0863">Zinc-finger</keyword>
<keyword evidence="7" id="KW-0175">Coiled coil</keyword>
<proteinExistence type="predicted"/>
<dbReference type="Proteomes" id="UP000324832">
    <property type="component" value="Unassembled WGS sequence"/>
</dbReference>
<dbReference type="GO" id="GO:0008270">
    <property type="term" value="F:zinc ion binding"/>
    <property type="evidence" value="ECO:0007669"/>
    <property type="project" value="UniProtKB-KW"/>
</dbReference>
<feature type="compositionally biased region" description="Basic and acidic residues" evidence="8">
    <location>
        <begin position="1"/>
        <end position="21"/>
    </location>
</feature>
<dbReference type="GO" id="GO:0044773">
    <property type="term" value="P:mitotic DNA damage checkpoint signaling"/>
    <property type="evidence" value="ECO:0007669"/>
    <property type="project" value="TreeGrafter"/>
</dbReference>
<dbReference type="Pfam" id="PF23406">
    <property type="entry name" value="ZNF380_CC"/>
    <property type="match status" value="1"/>
</dbReference>
<dbReference type="GO" id="GO:0033260">
    <property type="term" value="P:nuclear DNA replication"/>
    <property type="evidence" value="ECO:0007669"/>
    <property type="project" value="TreeGrafter"/>
</dbReference>
<evidence type="ECO:0000256" key="3">
    <source>
        <dbReference type="ARBA" id="ARBA00022723"/>
    </source>
</evidence>
<evidence type="ECO:0000259" key="9">
    <source>
        <dbReference type="Pfam" id="PF23406"/>
    </source>
</evidence>
<evidence type="ECO:0000256" key="6">
    <source>
        <dbReference type="ARBA" id="ARBA00023242"/>
    </source>
</evidence>
<evidence type="ECO:0000256" key="1">
    <source>
        <dbReference type="ARBA" id="ARBA00004324"/>
    </source>
</evidence>
<feature type="region of interest" description="Disordered" evidence="8">
    <location>
        <begin position="1"/>
        <end position="37"/>
    </location>
</feature>
<dbReference type="GO" id="GO:0033314">
    <property type="term" value="P:mitotic DNA replication checkpoint signaling"/>
    <property type="evidence" value="ECO:0007669"/>
    <property type="project" value="TreeGrafter"/>
</dbReference>
<keyword evidence="3" id="KW-0479">Metal-binding</keyword>
<dbReference type="GO" id="GO:0005681">
    <property type="term" value="C:spliceosomal complex"/>
    <property type="evidence" value="ECO:0007669"/>
    <property type="project" value="InterPro"/>
</dbReference>
<gene>
    <name evidence="10" type="ORF">LSINAPIS_LOCUS14716</name>
</gene>
<reference evidence="10 11" key="1">
    <citation type="submission" date="2017-07" db="EMBL/GenBank/DDBJ databases">
        <authorList>
            <person name="Talla V."/>
            <person name="Backstrom N."/>
        </authorList>
    </citation>
    <scope>NUCLEOTIDE SEQUENCE [LARGE SCALE GENOMIC DNA]</scope>
</reference>
<evidence type="ECO:0000256" key="8">
    <source>
        <dbReference type="SAM" id="MobiDB-lite"/>
    </source>
</evidence>
<keyword evidence="6" id="KW-0539">Nucleus</keyword>
<dbReference type="PANTHER" id="PTHR13278">
    <property type="entry name" value="ZINC FINGER PROTEIN 830"/>
    <property type="match status" value="1"/>
</dbReference>
<sequence>IRLFSSEKAEQQDNKAEEESKSSQPIPEGFFDDPILDAKARNIEYKDPVEEEWEKFQKEIKEEATTSAEIIAGEQEEATAERQIDEIDEQIRNWSRVLDLELKKEETKQKIQEVDMSSDHGSASESESEINEFLDWRAKKAYS</sequence>
<evidence type="ECO:0000256" key="4">
    <source>
        <dbReference type="ARBA" id="ARBA00022771"/>
    </source>
</evidence>
<name>A0A5E4R3X4_9NEOP</name>
<dbReference type="InterPro" id="IPR059039">
    <property type="entry name" value="ZNF380_CC"/>
</dbReference>
<evidence type="ECO:0000313" key="10">
    <source>
        <dbReference type="EMBL" id="VVD05108.1"/>
    </source>
</evidence>
<accession>A0A5E4R3X4</accession>
<protein>
    <recommendedName>
        <fullName evidence="9">ZNF380 coiled-coil domain-containing protein</fullName>
    </recommendedName>
</protein>
<feature type="region of interest" description="Disordered" evidence="8">
    <location>
        <begin position="108"/>
        <end position="130"/>
    </location>
</feature>
<evidence type="ECO:0000256" key="5">
    <source>
        <dbReference type="ARBA" id="ARBA00022833"/>
    </source>
</evidence>
<organism evidence="10 11">
    <name type="scientific">Leptidea sinapis</name>
    <dbReference type="NCBI Taxonomy" id="189913"/>
    <lineage>
        <taxon>Eukaryota</taxon>
        <taxon>Metazoa</taxon>
        <taxon>Ecdysozoa</taxon>
        <taxon>Arthropoda</taxon>
        <taxon>Hexapoda</taxon>
        <taxon>Insecta</taxon>
        <taxon>Pterygota</taxon>
        <taxon>Neoptera</taxon>
        <taxon>Endopterygota</taxon>
        <taxon>Lepidoptera</taxon>
        <taxon>Glossata</taxon>
        <taxon>Ditrysia</taxon>
        <taxon>Papilionoidea</taxon>
        <taxon>Pieridae</taxon>
        <taxon>Dismorphiinae</taxon>
        <taxon>Leptidea</taxon>
    </lineage>
</organism>
<dbReference type="EMBL" id="FZQP02006931">
    <property type="protein sequence ID" value="VVD05108.1"/>
    <property type="molecule type" value="Genomic_DNA"/>
</dbReference>
<feature type="coiled-coil region" evidence="7">
    <location>
        <begin position="70"/>
        <end position="97"/>
    </location>
</feature>
<dbReference type="PANTHER" id="PTHR13278:SF0">
    <property type="entry name" value="ZINC FINGER PROTEIN 830"/>
    <property type="match status" value="1"/>
</dbReference>